<name>A0A8K0DN75_9ROSA</name>
<evidence type="ECO:0000256" key="1">
    <source>
        <dbReference type="SAM" id="MobiDB-lite"/>
    </source>
</evidence>
<protein>
    <submittedName>
        <fullName evidence="2">Uncharacterized protein</fullName>
    </submittedName>
</protein>
<comment type="caution">
    <text evidence="2">The sequence shown here is derived from an EMBL/GenBank/DDBJ whole genome shotgun (WGS) entry which is preliminary data.</text>
</comment>
<proteinExistence type="predicted"/>
<feature type="region of interest" description="Disordered" evidence="1">
    <location>
        <begin position="63"/>
        <end position="119"/>
    </location>
</feature>
<keyword evidence="3" id="KW-1185">Reference proteome</keyword>
<dbReference type="Proteomes" id="UP000796880">
    <property type="component" value="Unassembled WGS sequence"/>
</dbReference>
<gene>
    <name evidence="2" type="ORF">FNV43_RR24668</name>
</gene>
<dbReference type="AlphaFoldDB" id="A0A8K0DN75"/>
<organism evidence="2 3">
    <name type="scientific">Rhamnella rubrinervis</name>
    <dbReference type="NCBI Taxonomy" id="2594499"/>
    <lineage>
        <taxon>Eukaryota</taxon>
        <taxon>Viridiplantae</taxon>
        <taxon>Streptophyta</taxon>
        <taxon>Embryophyta</taxon>
        <taxon>Tracheophyta</taxon>
        <taxon>Spermatophyta</taxon>
        <taxon>Magnoliopsida</taxon>
        <taxon>eudicotyledons</taxon>
        <taxon>Gunneridae</taxon>
        <taxon>Pentapetalae</taxon>
        <taxon>rosids</taxon>
        <taxon>fabids</taxon>
        <taxon>Rosales</taxon>
        <taxon>Rhamnaceae</taxon>
        <taxon>rhamnoid group</taxon>
        <taxon>Rhamneae</taxon>
        <taxon>Rhamnella</taxon>
    </lineage>
</organism>
<evidence type="ECO:0000313" key="2">
    <source>
        <dbReference type="EMBL" id="KAF3433566.1"/>
    </source>
</evidence>
<dbReference type="EMBL" id="VOIH02000011">
    <property type="protein sequence ID" value="KAF3433566.1"/>
    <property type="molecule type" value="Genomic_DNA"/>
</dbReference>
<evidence type="ECO:0000313" key="3">
    <source>
        <dbReference type="Proteomes" id="UP000796880"/>
    </source>
</evidence>
<accession>A0A8K0DN75</accession>
<reference evidence="2" key="1">
    <citation type="submission" date="2020-03" db="EMBL/GenBank/DDBJ databases">
        <title>A high-quality chromosome-level genome assembly of a woody plant with both climbing and erect habits, Rhamnella rubrinervis.</title>
        <authorList>
            <person name="Lu Z."/>
            <person name="Yang Y."/>
            <person name="Zhu X."/>
            <person name="Sun Y."/>
        </authorList>
    </citation>
    <scope>NUCLEOTIDE SEQUENCE</scope>
    <source>
        <strain evidence="2">BYM</strain>
        <tissue evidence="2">Leaf</tissue>
    </source>
</reference>
<sequence>MFKRGQFTMIPLLDGGHYYITTMRFEQMQADYRHNMYMLYLDQFYMDLEEQQATMMQLGAQGFGRPPVVATKPKEDPMKDIEEGSEEDSKGSDDYVPFSYSPEPVDPKNFDPWDDPPSD</sequence>
<feature type="compositionally biased region" description="Basic and acidic residues" evidence="1">
    <location>
        <begin position="72"/>
        <end position="93"/>
    </location>
</feature>